<keyword evidence="3" id="KW-1185">Reference proteome</keyword>
<gene>
    <name evidence="2" type="ORF">FB45DRAFT_78911</name>
</gene>
<name>A0AAD7F5Y9_9AGAR</name>
<comment type="caution">
    <text evidence="2">The sequence shown here is derived from an EMBL/GenBank/DDBJ whole genome shotgun (WGS) entry which is preliminary data.</text>
</comment>
<protein>
    <submittedName>
        <fullName evidence="2">Uncharacterized protein</fullName>
    </submittedName>
</protein>
<keyword evidence="1" id="KW-0472">Membrane</keyword>
<dbReference type="Proteomes" id="UP001221142">
    <property type="component" value="Unassembled WGS sequence"/>
</dbReference>
<keyword evidence="1" id="KW-1133">Transmembrane helix</keyword>
<accession>A0AAD7F5Y9</accession>
<dbReference type="EMBL" id="JARKIF010000124">
    <property type="protein sequence ID" value="KAJ7603815.1"/>
    <property type="molecule type" value="Genomic_DNA"/>
</dbReference>
<sequence>MSMDRLRHSRISGPYVHGALRHAGFLPLLSKSEAAAGLLRNLKALAPLHQVSAIFAERLFHLLPFAEQEFSLVARLAPLLRPKTGSTVFGRQLGDQVQEDTPDDDGHDARVVARYMEGSVTCWEGRRSDADDIPLLRGVAYARLGPSCLPIVIGPSDWGASRVRRLVSWQSWAYLDRRWHRYARTTSCLVQALDVYETAGQLYIHLLLLSIQACTRCILLLTYNPSLLFTSSAALFVADAALCASASLDNSQCCPVRNGNLKLTSRLAIAFAILISLNFSCLFLFLAKTAGLEGFRGFRGFGRDSTVRLSDSAPFPIIMVNRVET</sequence>
<feature type="transmembrane region" description="Helical" evidence="1">
    <location>
        <begin position="267"/>
        <end position="287"/>
    </location>
</feature>
<proteinExistence type="predicted"/>
<organism evidence="2 3">
    <name type="scientific">Roridomyces roridus</name>
    <dbReference type="NCBI Taxonomy" id="1738132"/>
    <lineage>
        <taxon>Eukaryota</taxon>
        <taxon>Fungi</taxon>
        <taxon>Dikarya</taxon>
        <taxon>Basidiomycota</taxon>
        <taxon>Agaricomycotina</taxon>
        <taxon>Agaricomycetes</taxon>
        <taxon>Agaricomycetidae</taxon>
        <taxon>Agaricales</taxon>
        <taxon>Marasmiineae</taxon>
        <taxon>Mycenaceae</taxon>
        <taxon>Roridomyces</taxon>
    </lineage>
</organism>
<keyword evidence="1" id="KW-0812">Transmembrane</keyword>
<evidence type="ECO:0000256" key="1">
    <source>
        <dbReference type="SAM" id="Phobius"/>
    </source>
</evidence>
<evidence type="ECO:0000313" key="3">
    <source>
        <dbReference type="Proteomes" id="UP001221142"/>
    </source>
</evidence>
<evidence type="ECO:0000313" key="2">
    <source>
        <dbReference type="EMBL" id="KAJ7603815.1"/>
    </source>
</evidence>
<dbReference type="AlphaFoldDB" id="A0AAD7F5Y9"/>
<reference evidence="2" key="1">
    <citation type="submission" date="2023-03" db="EMBL/GenBank/DDBJ databases">
        <title>Massive genome expansion in bonnet fungi (Mycena s.s.) driven by repeated elements and novel gene families across ecological guilds.</title>
        <authorList>
            <consortium name="Lawrence Berkeley National Laboratory"/>
            <person name="Harder C.B."/>
            <person name="Miyauchi S."/>
            <person name="Viragh M."/>
            <person name="Kuo A."/>
            <person name="Thoen E."/>
            <person name="Andreopoulos B."/>
            <person name="Lu D."/>
            <person name="Skrede I."/>
            <person name="Drula E."/>
            <person name="Henrissat B."/>
            <person name="Morin E."/>
            <person name="Kohler A."/>
            <person name="Barry K."/>
            <person name="LaButti K."/>
            <person name="Morin E."/>
            <person name="Salamov A."/>
            <person name="Lipzen A."/>
            <person name="Mereny Z."/>
            <person name="Hegedus B."/>
            <person name="Baldrian P."/>
            <person name="Stursova M."/>
            <person name="Weitz H."/>
            <person name="Taylor A."/>
            <person name="Grigoriev I.V."/>
            <person name="Nagy L.G."/>
            <person name="Martin F."/>
            <person name="Kauserud H."/>
        </authorList>
    </citation>
    <scope>NUCLEOTIDE SEQUENCE</scope>
    <source>
        <strain evidence="2">9284</strain>
    </source>
</reference>